<dbReference type="Proteomes" id="UP000027980">
    <property type="component" value="Chromosome"/>
</dbReference>
<dbReference type="GO" id="GO:0016020">
    <property type="term" value="C:membrane"/>
    <property type="evidence" value="ECO:0007669"/>
    <property type="project" value="UniProtKB-SubCell"/>
</dbReference>
<feature type="transmembrane region" description="Helical" evidence="8">
    <location>
        <begin position="79"/>
        <end position="99"/>
    </location>
</feature>
<proteinExistence type="inferred from homology"/>
<feature type="transmembrane region" description="Helical" evidence="8">
    <location>
        <begin position="44"/>
        <end position="67"/>
    </location>
</feature>
<keyword evidence="3" id="KW-0813">Transport</keyword>
<keyword evidence="7 8" id="KW-0472">Membrane</keyword>
<keyword evidence="5 8" id="KW-0812">Transmembrane</keyword>
<feature type="transmembrane region" description="Helical" evidence="8">
    <location>
        <begin position="149"/>
        <end position="169"/>
    </location>
</feature>
<dbReference type="OrthoDB" id="2716906at2"/>
<dbReference type="InterPro" id="IPR004761">
    <property type="entry name" value="Spore_GerAB"/>
</dbReference>
<evidence type="ECO:0000256" key="3">
    <source>
        <dbReference type="ARBA" id="ARBA00022448"/>
    </source>
</evidence>
<evidence type="ECO:0000256" key="8">
    <source>
        <dbReference type="SAM" id="Phobius"/>
    </source>
</evidence>
<dbReference type="AlphaFoldDB" id="A0A075LK12"/>
<dbReference type="NCBIfam" id="TIGR00912">
    <property type="entry name" value="2A0309"/>
    <property type="match status" value="1"/>
</dbReference>
<evidence type="ECO:0000256" key="2">
    <source>
        <dbReference type="ARBA" id="ARBA00007998"/>
    </source>
</evidence>
<dbReference type="Pfam" id="PF03845">
    <property type="entry name" value="Spore_permease"/>
    <property type="match status" value="1"/>
</dbReference>
<feature type="transmembrane region" description="Helical" evidence="8">
    <location>
        <begin position="189"/>
        <end position="208"/>
    </location>
</feature>
<comment type="similarity">
    <text evidence="2">Belongs to the amino acid-polyamine-organocation (APC) superfamily. Spore germination protein (SGP) (TC 2.A.3.9) family.</text>
</comment>
<evidence type="ECO:0000256" key="7">
    <source>
        <dbReference type="ARBA" id="ARBA00023136"/>
    </source>
</evidence>
<dbReference type="GeneID" id="34221121"/>
<accession>A0A075LK12</accession>
<comment type="subcellular location">
    <subcellularLocation>
        <location evidence="1">Membrane</location>
        <topology evidence="1">Multi-pass membrane protein</topology>
    </subcellularLocation>
</comment>
<feature type="transmembrane region" description="Helical" evidence="8">
    <location>
        <begin position="273"/>
        <end position="293"/>
    </location>
</feature>
<protein>
    <submittedName>
        <fullName evidence="9">Uncharacterized protein</fullName>
    </submittedName>
</protein>
<dbReference type="EMBL" id="CP008876">
    <property type="protein sequence ID" value="AIF66456.1"/>
    <property type="molecule type" value="Genomic_DNA"/>
</dbReference>
<keyword evidence="4" id="KW-0309">Germination</keyword>
<feature type="transmembrane region" description="Helical" evidence="8">
    <location>
        <begin position="305"/>
        <end position="324"/>
    </location>
</feature>
<reference evidence="9 10" key="1">
    <citation type="submission" date="2014-07" db="EMBL/GenBank/DDBJ databases">
        <title>Complete genome sequence of a moderately halophilic bacterium Terribacillus aidingensis MP602, isolated from Cryptomeria fortunei in Tianmu mountain in China.</title>
        <authorList>
            <person name="Wang Y."/>
            <person name="Lu P."/>
            <person name="Zhang L."/>
        </authorList>
    </citation>
    <scope>NUCLEOTIDE SEQUENCE [LARGE SCALE GENOMIC DNA]</scope>
    <source>
        <strain evidence="9 10">MP602</strain>
    </source>
</reference>
<sequence>MKMGTTRITTIQMITLLSSTLIAVGIFTLPRTLAIEVGTPDLWICVLIGGICGYLSCLIIVSLSLRFNRLTFFEFNKLIVGKWVGTILSVCFIGYALLIGSFEIRSMGELTQFYLLEETPISVILISMYWVAMYLLVGGINPIARLIELLTPLCIFVFILVFALGFKVFEFNNLRPLFGLGAAPVLKGLTPTFLTFSGLEFLLVFIAMMQNPKDAKKVAFFGLAIPVSIYLFAVVIITGGLSVERMKHQKWPTFALIQEYEYEGILFERFESLFLVVWLIQMFTTYVVCQYVAAKGISTLTRISYKKANYILLAAVYIICLVPRDLNQLEKMGTIIGWTSFVFSFIVPGILLLIALVRRLKQDGETKDET</sequence>
<organism evidence="9 10">
    <name type="scientific">Terribacillus saccharophilus</name>
    <dbReference type="NCBI Taxonomy" id="361277"/>
    <lineage>
        <taxon>Bacteria</taxon>
        <taxon>Bacillati</taxon>
        <taxon>Bacillota</taxon>
        <taxon>Bacilli</taxon>
        <taxon>Bacillales</taxon>
        <taxon>Bacillaceae</taxon>
        <taxon>Terribacillus</taxon>
    </lineage>
</organism>
<dbReference type="PANTHER" id="PTHR34975">
    <property type="entry name" value="SPORE GERMINATION PROTEIN A2"/>
    <property type="match status" value="1"/>
</dbReference>
<dbReference type="Gene3D" id="1.20.1740.10">
    <property type="entry name" value="Amino acid/polyamine transporter I"/>
    <property type="match status" value="1"/>
</dbReference>
<evidence type="ECO:0000313" key="9">
    <source>
        <dbReference type="EMBL" id="AIF66456.1"/>
    </source>
</evidence>
<dbReference type="KEGG" id="tap:GZ22_07290"/>
<feature type="transmembrane region" description="Helical" evidence="8">
    <location>
        <begin position="336"/>
        <end position="357"/>
    </location>
</feature>
<evidence type="ECO:0000313" key="10">
    <source>
        <dbReference type="Proteomes" id="UP000027980"/>
    </source>
</evidence>
<gene>
    <name evidence="9" type="ORF">GZ22_07290</name>
</gene>
<name>A0A075LK12_9BACI</name>
<evidence type="ECO:0000256" key="4">
    <source>
        <dbReference type="ARBA" id="ARBA00022544"/>
    </source>
</evidence>
<dbReference type="PANTHER" id="PTHR34975:SF2">
    <property type="entry name" value="SPORE GERMINATION PROTEIN A2"/>
    <property type="match status" value="1"/>
</dbReference>
<dbReference type="GO" id="GO:0009847">
    <property type="term" value="P:spore germination"/>
    <property type="evidence" value="ECO:0007669"/>
    <property type="project" value="InterPro"/>
</dbReference>
<evidence type="ECO:0000256" key="1">
    <source>
        <dbReference type="ARBA" id="ARBA00004141"/>
    </source>
</evidence>
<keyword evidence="6 8" id="KW-1133">Transmembrane helix</keyword>
<evidence type="ECO:0000256" key="5">
    <source>
        <dbReference type="ARBA" id="ARBA00022692"/>
    </source>
</evidence>
<dbReference type="HOGENOM" id="CLU_047547_0_2_9"/>
<feature type="transmembrane region" description="Helical" evidence="8">
    <location>
        <begin position="119"/>
        <end position="137"/>
    </location>
</feature>
<evidence type="ECO:0000256" key="6">
    <source>
        <dbReference type="ARBA" id="ARBA00022989"/>
    </source>
</evidence>
<feature type="transmembrane region" description="Helical" evidence="8">
    <location>
        <begin position="220"/>
        <end position="243"/>
    </location>
</feature>
<dbReference type="RefSeq" id="WP_051748098.1">
    <property type="nucleotide sequence ID" value="NZ_CP008876.1"/>
</dbReference>